<dbReference type="EMBL" id="BDSP01000050">
    <property type="protein sequence ID" value="GAX12279.1"/>
    <property type="molecule type" value="Genomic_DNA"/>
</dbReference>
<feature type="region of interest" description="Disordered" evidence="1">
    <location>
        <begin position="120"/>
        <end position="142"/>
    </location>
</feature>
<evidence type="ECO:0000313" key="2">
    <source>
        <dbReference type="EMBL" id="GAX12279.1"/>
    </source>
</evidence>
<dbReference type="Proteomes" id="UP000198406">
    <property type="component" value="Unassembled WGS sequence"/>
</dbReference>
<sequence length="142" mass="15656">MPQPSDSNYVAVTRHRRPFARPAAGRPNILLVDDNDKIDDDQHFWTGASAWELDRLEDDDIPISRHEAIVAPLLEEGELDADAIVVSPTGNSSVAANNATERRRREEGWSDLALDQFITHPTLQRPSQASNSSNARSGNSAD</sequence>
<organism evidence="2 3">
    <name type="scientific">Fistulifera solaris</name>
    <name type="common">Oleaginous diatom</name>
    <dbReference type="NCBI Taxonomy" id="1519565"/>
    <lineage>
        <taxon>Eukaryota</taxon>
        <taxon>Sar</taxon>
        <taxon>Stramenopiles</taxon>
        <taxon>Ochrophyta</taxon>
        <taxon>Bacillariophyta</taxon>
        <taxon>Bacillariophyceae</taxon>
        <taxon>Bacillariophycidae</taxon>
        <taxon>Naviculales</taxon>
        <taxon>Naviculaceae</taxon>
        <taxon>Fistulifera</taxon>
    </lineage>
</organism>
<feature type="compositionally biased region" description="Low complexity" evidence="1">
    <location>
        <begin position="127"/>
        <end position="142"/>
    </location>
</feature>
<evidence type="ECO:0000313" key="3">
    <source>
        <dbReference type="Proteomes" id="UP000198406"/>
    </source>
</evidence>
<protein>
    <submittedName>
        <fullName evidence="2">Uncharacterized protein</fullName>
    </submittedName>
</protein>
<dbReference type="AlphaFoldDB" id="A0A1Z5JE72"/>
<gene>
    <name evidence="2" type="ORF">FisN_1Hh210</name>
</gene>
<reference evidence="2 3" key="1">
    <citation type="journal article" date="2015" name="Plant Cell">
        <title>Oil accumulation by the oleaginous diatom Fistulifera solaris as revealed by the genome and transcriptome.</title>
        <authorList>
            <person name="Tanaka T."/>
            <person name="Maeda Y."/>
            <person name="Veluchamy A."/>
            <person name="Tanaka M."/>
            <person name="Abida H."/>
            <person name="Marechal E."/>
            <person name="Bowler C."/>
            <person name="Muto M."/>
            <person name="Sunaga Y."/>
            <person name="Tanaka M."/>
            <person name="Yoshino T."/>
            <person name="Taniguchi T."/>
            <person name="Fukuda Y."/>
            <person name="Nemoto M."/>
            <person name="Matsumoto M."/>
            <person name="Wong P.S."/>
            <person name="Aburatani S."/>
            <person name="Fujibuchi W."/>
        </authorList>
    </citation>
    <scope>NUCLEOTIDE SEQUENCE [LARGE SCALE GENOMIC DNA]</scope>
    <source>
        <strain evidence="2 3">JPCC DA0580</strain>
    </source>
</reference>
<accession>A0A1Z5JE72</accession>
<keyword evidence="3" id="KW-1185">Reference proteome</keyword>
<evidence type="ECO:0000256" key="1">
    <source>
        <dbReference type="SAM" id="MobiDB-lite"/>
    </source>
</evidence>
<dbReference type="InParanoid" id="A0A1Z5JE72"/>
<comment type="caution">
    <text evidence="2">The sequence shown here is derived from an EMBL/GenBank/DDBJ whole genome shotgun (WGS) entry which is preliminary data.</text>
</comment>
<dbReference type="OrthoDB" id="42927at2759"/>
<name>A0A1Z5JE72_FISSO</name>
<proteinExistence type="predicted"/>